<accession>A0A9X2DU00</accession>
<evidence type="ECO:0000313" key="1">
    <source>
        <dbReference type="EMBL" id="MCM3716626.1"/>
    </source>
</evidence>
<name>A0A9X2DU00_9BACI</name>
<organism evidence="1 2">
    <name type="scientific">Halalkalibacter oceani</name>
    <dbReference type="NCBI Taxonomy" id="1653776"/>
    <lineage>
        <taxon>Bacteria</taxon>
        <taxon>Bacillati</taxon>
        <taxon>Bacillota</taxon>
        <taxon>Bacilli</taxon>
        <taxon>Bacillales</taxon>
        <taxon>Bacillaceae</taxon>
        <taxon>Halalkalibacter</taxon>
    </lineage>
</organism>
<proteinExistence type="predicted"/>
<comment type="caution">
    <text evidence="1">The sequence shown here is derived from an EMBL/GenBank/DDBJ whole genome shotgun (WGS) entry which is preliminary data.</text>
</comment>
<dbReference type="EMBL" id="JAMBOL010000047">
    <property type="protein sequence ID" value="MCM3716626.1"/>
    <property type="molecule type" value="Genomic_DNA"/>
</dbReference>
<dbReference type="Proteomes" id="UP001139179">
    <property type="component" value="Unassembled WGS sequence"/>
</dbReference>
<dbReference type="AlphaFoldDB" id="A0A9X2DU00"/>
<protein>
    <recommendedName>
        <fullName evidence="3">DUF4365 domain-containing protein</fullName>
    </recommendedName>
</protein>
<reference evidence="1" key="1">
    <citation type="submission" date="2022-05" db="EMBL/GenBank/DDBJ databases">
        <title>Comparative Genomics of Spacecraft Associated Microbes.</title>
        <authorList>
            <person name="Tran M.T."/>
            <person name="Wright A."/>
            <person name="Seuylemezian A."/>
            <person name="Eisen J."/>
            <person name="Coil D."/>
        </authorList>
    </citation>
    <scope>NUCLEOTIDE SEQUENCE</scope>
    <source>
        <strain evidence="1">214.1.1</strain>
    </source>
</reference>
<evidence type="ECO:0008006" key="3">
    <source>
        <dbReference type="Google" id="ProtNLM"/>
    </source>
</evidence>
<evidence type="ECO:0000313" key="2">
    <source>
        <dbReference type="Proteomes" id="UP001139179"/>
    </source>
</evidence>
<gene>
    <name evidence="1" type="ORF">M3202_21525</name>
</gene>
<dbReference type="RefSeq" id="WP_251225274.1">
    <property type="nucleotide sequence ID" value="NZ_JAMBOL010000047.1"/>
</dbReference>
<keyword evidence="2" id="KW-1185">Reference proteome</keyword>
<sequence>MIQMPKGKIERIAVYAIILETNKPSSALMANIPDGDKGISFDGDIAVYKDHSETVESLIGKVPVQVKGTQVDKFSNGTRTFPMELKHIKNYYDSNGVILFVVEILKNGDTKIFYKQLLPNELREILIKYGEKKQQKQRNIELRPLSETTLDIVCKNFIEESKKQPQVLIENNPFKDDEYTSFELTSLTFNPIKAETSNIFEHDFTIYGIKETLSVPLSQARIQSYSSEFTEIFITNGRLHKLQTQFTFEKSSSILLIENSLEITFKKDNFNFNLVRLNSLSSQLKVLPFILDFLYSKEIELRTNDLKLENLHLVDTVKVTKAFERLYSTFKNLKIIFEELNIDLDTRIDSESLDLNSLIDQITSLVRMYLDNDYSTFKNPEKARFALFPLGELKLLFFYNPDSENLLMDAFSDKIIQMDTRIAVDDIANPHSPYILIPYHTLAVAVNLKIEQIKKSFDNINPFLNDISSDLTNQFCLNCISAFDLSQNFAFLDLADHIYNKFDGVVSFRNIVLVNQLQIKIRRNGSLSDKDYEKLINLKQLNQSDIVLQFCASVLLKSKIESTSFFSQLGFEEQKFIKKYPIYTIYKNLINE</sequence>